<dbReference type="SUPFAM" id="SSF52317">
    <property type="entry name" value="Class I glutamine amidotransferase-like"/>
    <property type="match status" value="1"/>
</dbReference>
<name>F9S0K3_9VIBR</name>
<dbReference type="Pfam" id="PF01965">
    <property type="entry name" value="DJ-1_PfpI"/>
    <property type="match status" value="1"/>
</dbReference>
<feature type="domain" description="DJ-1/PfpI" evidence="1">
    <location>
        <begin position="53"/>
        <end position="158"/>
    </location>
</feature>
<dbReference type="Proteomes" id="UP000004605">
    <property type="component" value="Unassembled WGS sequence"/>
</dbReference>
<organism evidence="2 3">
    <name type="scientific">Vibrio ichthyoenteri ATCC 700023</name>
    <dbReference type="NCBI Taxonomy" id="870968"/>
    <lineage>
        <taxon>Bacteria</taxon>
        <taxon>Pseudomonadati</taxon>
        <taxon>Pseudomonadota</taxon>
        <taxon>Gammaproteobacteria</taxon>
        <taxon>Vibrionales</taxon>
        <taxon>Vibrionaceae</taxon>
        <taxon>Vibrio</taxon>
    </lineage>
</organism>
<dbReference type="InterPro" id="IPR029062">
    <property type="entry name" value="Class_I_gatase-like"/>
</dbReference>
<proteinExistence type="predicted"/>
<evidence type="ECO:0000313" key="3">
    <source>
        <dbReference type="Proteomes" id="UP000004605"/>
    </source>
</evidence>
<dbReference type="AlphaFoldDB" id="F9S0K3"/>
<evidence type="ECO:0000313" key="2">
    <source>
        <dbReference type="EMBL" id="EGU43181.1"/>
    </source>
</evidence>
<dbReference type="Gene3D" id="3.40.50.880">
    <property type="match status" value="1"/>
</dbReference>
<dbReference type="PANTHER" id="PTHR43130">
    <property type="entry name" value="ARAC-FAMILY TRANSCRIPTIONAL REGULATOR"/>
    <property type="match status" value="1"/>
</dbReference>
<reference evidence="2 3" key="1">
    <citation type="journal article" date="2012" name="Int. J. Syst. Evol. Microbiol.">
        <title>Vibrio caribbeanicus sp. nov., isolated from the marine sponge Scleritoderma cyanea.</title>
        <authorList>
            <person name="Hoffmann M."/>
            <person name="Monday S.R."/>
            <person name="Allard M.W."/>
            <person name="Strain E.A."/>
            <person name="Whittaker P."/>
            <person name="Naum M."/>
            <person name="McCarthy P.J."/>
            <person name="Lopez J.V."/>
            <person name="Fischer M."/>
            <person name="Brown E.W."/>
        </authorList>
    </citation>
    <scope>NUCLEOTIDE SEQUENCE [LARGE SCALE GENOMIC DNA]</scope>
    <source>
        <strain evidence="2 3">ATCC 700023</strain>
    </source>
</reference>
<accession>F9S0K3</accession>
<sequence>MNERSVSVAILVAEGSMPSAIAGIEDILSIANHLHGHTIFTIKQISAHQIGTSESFDVVFIPPATMGMTVKFDDKVMLNALTLLHHSGATLAANCASVFWLAQAGLLDLRSATTHWKLCDKLKEQYPQIVEVKKHQMVVDEGAIITGSGLFAFQDVTLHLIARYAGFELAREVADMCLLDFTGRLQAHYERFVPDYSHGDELVLRAQKYCEETPLAEQSNQAMAQVCCVSEKTLTRAFKKTYGLPLSSIAYALKWTWPKKRLAFIRRPLRKWLIWLAIMMSVTFPEYSKRSLALHLQNTVHANKEK</sequence>
<dbReference type="EMBL" id="AFWF01000089">
    <property type="protein sequence ID" value="EGU43181.1"/>
    <property type="molecule type" value="Genomic_DNA"/>
</dbReference>
<dbReference type="InterPro" id="IPR052158">
    <property type="entry name" value="INH-QAR"/>
</dbReference>
<dbReference type="PANTHER" id="PTHR43130:SF3">
    <property type="entry name" value="HTH-TYPE TRANSCRIPTIONAL REGULATOR RV1931C"/>
    <property type="match status" value="1"/>
</dbReference>
<dbReference type="GO" id="GO:0006355">
    <property type="term" value="P:regulation of DNA-templated transcription"/>
    <property type="evidence" value="ECO:0007669"/>
    <property type="project" value="TreeGrafter"/>
</dbReference>
<gene>
    <name evidence="2" type="ORF">VII00023_18474</name>
</gene>
<keyword evidence="3" id="KW-1185">Reference proteome</keyword>
<dbReference type="InterPro" id="IPR002818">
    <property type="entry name" value="DJ-1/PfpI"/>
</dbReference>
<comment type="caution">
    <text evidence="2">The sequence shown here is derived from an EMBL/GenBank/DDBJ whole genome shotgun (WGS) entry which is preliminary data.</text>
</comment>
<evidence type="ECO:0000259" key="1">
    <source>
        <dbReference type="Pfam" id="PF01965"/>
    </source>
</evidence>
<protein>
    <submittedName>
        <fullName evidence="2">Transcriptional regulator</fullName>
    </submittedName>
</protein>